<gene>
    <name evidence="2" type="ORF">E3O23_05805</name>
</gene>
<name>A0A4R8UGP3_9MICO</name>
<evidence type="ECO:0000313" key="3">
    <source>
        <dbReference type="Proteomes" id="UP000297866"/>
    </source>
</evidence>
<evidence type="ECO:0000313" key="2">
    <source>
        <dbReference type="EMBL" id="TFB52813.1"/>
    </source>
</evidence>
<accession>A0A4R8UGP3</accession>
<dbReference type="Proteomes" id="UP000297866">
    <property type="component" value="Unassembled WGS sequence"/>
</dbReference>
<keyword evidence="1" id="KW-0812">Transmembrane</keyword>
<reference evidence="2 3" key="1">
    <citation type="submission" date="2019-03" db="EMBL/GenBank/DDBJ databases">
        <title>Genomics of glacier-inhabiting Cryobacterium strains.</title>
        <authorList>
            <person name="Liu Q."/>
            <person name="Xin Y.-H."/>
        </authorList>
    </citation>
    <scope>NUCLEOTIDE SEQUENCE [LARGE SCALE GENOMIC DNA]</scope>
    <source>
        <strain evidence="2 3">Sr47</strain>
    </source>
</reference>
<feature type="transmembrane region" description="Helical" evidence="1">
    <location>
        <begin position="26"/>
        <end position="45"/>
    </location>
</feature>
<dbReference type="AlphaFoldDB" id="A0A4R8UGP3"/>
<proteinExistence type="predicted"/>
<keyword evidence="3" id="KW-1185">Reference proteome</keyword>
<dbReference type="RefSeq" id="WP_134489067.1">
    <property type="nucleotide sequence ID" value="NZ_SOEZ01000031.1"/>
</dbReference>
<evidence type="ECO:0000256" key="1">
    <source>
        <dbReference type="SAM" id="Phobius"/>
    </source>
</evidence>
<feature type="transmembrane region" description="Helical" evidence="1">
    <location>
        <begin position="78"/>
        <end position="96"/>
    </location>
</feature>
<keyword evidence="1" id="KW-0472">Membrane</keyword>
<keyword evidence="1" id="KW-1133">Transmembrane helix</keyword>
<dbReference type="EMBL" id="SOEZ01000031">
    <property type="protein sequence ID" value="TFB52813.1"/>
    <property type="molecule type" value="Genomic_DNA"/>
</dbReference>
<organism evidence="2 3">
    <name type="scientific">Cryobacterium tagatosivorans</name>
    <dbReference type="NCBI Taxonomy" id="1259199"/>
    <lineage>
        <taxon>Bacteria</taxon>
        <taxon>Bacillati</taxon>
        <taxon>Actinomycetota</taxon>
        <taxon>Actinomycetes</taxon>
        <taxon>Micrococcales</taxon>
        <taxon>Microbacteriaceae</taxon>
        <taxon>Cryobacterium</taxon>
    </lineage>
</organism>
<protein>
    <submittedName>
        <fullName evidence="2">Uncharacterized protein</fullName>
    </submittedName>
</protein>
<comment type="caution">
    <text evidence="2">The sequence shown here is derived from an EMBL/GenBank/DDBJ whole genome shotgun (WGS) entry which is preliminary data.</text>
</comment>
<sequence>MRHLGLRHRLARAALGRDTSSFARRWPGKVLIAVILPAIPAAMLFKSVSGGTYADDSWAALLMAAALALAYLVSRRLLVTVLVAGLVVGVTSWVLAPDLATTDLLGVDLLGADLRGPD</sequence>
<feature type="transmembrane region" description="Helical" evidence="1">
    <location>
        <begin position="57"/>
        <end position="73"/>
    </location>
</feature>